<dbReference type="RefSeq" id="WP_281880300.1">
    <property type="nucleotide sequence ID" value="NZ_AP026978.1"/>
</dbReference>
<dbReference type="Pfam" id="PF17754">
    <property type="entry name" value="TetR_C_14"/>
    <property type="match status" value="1"/>
</dbReference>
<evidence type="ECO:0000256" key="2">
    <source>
        <dbReference type="ARBA" id="ARBA00023125"/>
    </source>
</evidence>
<dbReference type="SUPFAM" id="SSF46689">
    <property type="entry name" value="Homeodomain-like"/>
    <property type="match status" value="1"/>
</dbReference>
<dbReference type="EMBL" id="AP026978">
    <property type="protein sequence ID" value="BDU00068.1"/>
    <property type="molecule type" value="Genomic_DNA"/>
</dbReference>
<evidence type="ECO:0000313" key="6">
    <source>
        <dbReference type="EMBL" id="BDU00068.1"/>
    </source>
</evidence>
<evidence type="ECO:0000256" key="1">
    <source>
        <dbReference type="ARBA" id="ARBA00023015"/>
    </source>
</evidence>
<keyword evidence="1" id="KW-0805">Transcription regulation</keyword>
<sequence length="219" mass="23762">MTDQISVSRGRGRPSVLDSSAVAESALRLWSERGYASTSWSDLARATGISTRTLLRHFSSRSEIAWLGVEPATARLQDALDNAPRAGELSLVIRSAIVESVSHEPRVRRVAPDWLRLISSEPELAATAPLAYRPWIETLARYIASRLPDAPAAICRALATAYQAAAFAALIEWADAGAQGDCADAVEEMLRWMDIHAPVTIPHDRLAPQKSQPTQGVSP</sequence>
<feature type="domain" description="HTH tetR-type" evidence="5">
    <location>
        <begin position="16"/>
        <end position="76"/>
    </location>
</feature>
<proteinExistence type="predicted"/>
<dbReference type="Gene3D" id="1.10.357.10">
    <property type="entry name" value="Tetracycline Repressor, domain 2"/>
    <property type="match status" value="1"/>
</dbReference>
<keyword evidence="7" id="KW-1185">Reference proteome</keyword>
<dbReference type="PANTHER" id="PTHR30055">
    <property type="entry name" value="HTH-TYPE TRANSCRIPTIONAL REGULATOR RUTR"/>
    <property type="match status" value="1"/>
</dbReference>
<dbReference type="PRINTS" id="PR00455">
    <property type="entry name" value="HTHTETR"/>
</dbReference>
<evidence type="ECO:0000256" key="4">
    <source>
        <dbReference type="PROSITE-ProRule" id="PRU00335"/>
    </source>
</evidence>
<dbReference type="PANTHER" id="PTHR30055:SF238">
    <property type="entry name" value="MYCOFACTOCIN BIOSYNTHESIS TRANSCRIPTIONAL REGULATOR MFTR-RELATED"/>
    <property type="match status" value="1"/>
</dbReference>
<dbReference type="PROSITE" id="PS50977">
    <property type="entry name" value="HTH_TETR_2"/>
    <property type="match status" value="1"/>
</dbReference>
<dbReference type="Pfam" id="PF00440">
    <property type="entry name" value="TetR_N"/>
    <property type="match status" value="1"/>
</dbReference>
<accession>A0ABN6U4G3</accession>
<evidence type="ECO:0000259" key="5">
    <source>
        <dbReference type="PROSITE" id="PS50977"/>
    </source>
</evidence>
<protein>
    <recommendedName>
        <fullName evidence="5">HTH tetR-type domain-containing protein</fullName>
    </recommendedName>
</protein>
<reference evidence="6 7" key="1">
    <citation type="submission" date="2022-11" db="EMBL/GenBank/DDBJ databases">
        <title>Genome Sequencing of Nocardia sp. ON39_IFM12276 and assembly.</title>
        <authorList>
            <person name="Shimojima M."/>
            <person name="Toyokawa M."/>
            <person name="Uesaka K."/>
        </authorList>
    </citation>
    <scope>NUCLEOTIDE SEQUENCE [LARGE SCALE GENOMIC DNA]</scope>
    <source>
        <strain evidence="6 7">IFM 12276</strain>
    </source>
</reference>
<dbReference type="Proteomes" id="UP001317870">
    <property type="component" value="Chromosome"/>
</dbReference>
<evidence type="ECO:0000313" key="7">
    <source>
        <dbReference type="Proteomes" id="UP001317870"/>
    </source>
</evidence>
<gene>
    <name evidence="6" type="ORF">IFM12276_30960</name>
</gene>
<dbReference type="InterPro" id="IPR050109">
    <property type="entry name" value="HTH-type_TetR-like_transc_reg"/>
</dbReference>
<keyword evidence="2 4" id="KW-0238">DNA-binding</keyword>
<feature type="DNA-binding region" description="H-T-H motif" evidence="4">
    <location>
        <begin position="39"/>
        <end position="58"/>
    </location>
</feature>
<dbReference type="InterPro" id="IPR041347">
    <property type="entry name" value="MftR_C"/>
</dbReference>
<dbReference type="Gene3D" id="1.10.10.60">
    <property type="entry name" value="Homeodomain-like"/>
    <property type="match status" value="1"/>
</dbReference>
<organism evidence="6 7">
    <name type="scientific">Nocardia sputorum</name>
    <dbReference type="NCBI Taxonomy" id="2984338"/>
    <lineage>
        <taxon>Bacteria</taxon>
        <taxon>Bacillati</taxon>
        <taxon>Actinomycetota</taxon>
        <taxon>Actinomycetes</taxon>
        <taxon>Mycobacteriales</taxon>
        <taxon>Nocardiaceae</taxon>
        <taxon>Nocardia</taxon>
    </lineage>
</organism>
<dbReference type="InterPro" id="IPR009057">
    <property type="entry name" value="Homeodomain-like_sf"/>
</dbReference>
<evidence type="ECO:0000256" key="3">
    <source>
        <dbReference type="ARBA" id="ARBA00023163"/>
    </source>
</evidence>
<dbReference type="InterPro" id="IPR001647">
    <property type="entry name" value="HTH_TetR"/>
</dbReference>
<name>A0ABN6U4G3_9NOCA</name>
<keyword evidence="3" id="KW-0804">Transcription</keyword>